<gene>
    <name evidence="1" type="ORF">GW587_17545</name>
</gene>
<proteinExistence type="predicted"/>
<accession>A0ABX0FN55</accession>
<protein>
    <submittedName>
        <fullName evidence="1">Uncharacterized protein</fullName>
    </submittedName>
</protein>
<sequence length="167" mass="19147">MQWSKLKKHVKDRIAESLASRIEINQTRYRHSHDQEGEFWITFGKERIFSAGSLTYLSTLGQVVSDNRATGAPLAEAYKQAWPVLENKGVMLLEEINKDLFCSLSQTIEEMLEHRNPVIRGLAVVDARYGKRRLELFNPVGEHSLVQSLYRFRCEAEGVKPSVRSLV</sequence>
<reference evidence="2" key="2">
    <citation type="submission" date="2023-07" db="EMBL/GenBank/DDBJ databases">
        <title>Duganella aceri sp. nov., isolated from tree sap.</title>
        <authorList>
            <person name="Kim I.S."/>
        </authorList>
    </citation>
    <scope>NUCLEOTIDE SEQUENCE [LARGE SCALE GENOMIC DNA]</scope>
    <source>
        <strain evidence="2">SAP-35</strain>
    </source>
</reference>
<dbReference type="Proteomes" id="UP000666369">
    <property type="component" value="Unassembled WGS sequence"/>
</dbReference>
<comment type="caution">
    <text evidence="1">The sequence shown here is derived from an EMBL/GenBank/DDBJ whole genome shotgun (WGS) entry which is preliminary data.</text>
</comment>
<organism evidence="1 2">
    <name type="scientific">Duganella aceris</name>
    <dbReference type="NCBI Taxonomy" id="2703883"/>
    <lineage>
        <taxon>Bacteria</taxon>
        <taxon>Pseudomonadati</taxon>
        <taxon>Pseudomonadota</taxon>
        <taxon>Betaproteobacteria</taxon>
        <taxon>Burkholderiales</taxon>
        <taxon>Oxalobacteraceae</taxon>
        <taxon>Telluria group</taxon>
        <taxon>Duganella</taxon>
    </lineage>
</organism>
<dbReference type="Pfam" id="PF25753">
    <property type="entry name" value="SF0329"/>
    <property type="match status" value="1"/>
</dbReference>
<dbReference type="EMBL" id="JAADJT010000008">
    <property type="protein sequence ID" value="NGZ86052.1"/>
    <property type="molecule type" value="Genomic_DNA"/>
</dbReference>
<keyword evidence="2" id="KW-1185">Reference proteome</keyword>
<evidence type="ECO:0000313" key="1">
    <source>
        <dbReference type="EMBL" id="NGZ86052.1"/>
    </source>
</evidence>
<name>A0ABX0FN55_9BURK</name>
<dbReference type="InterPro" id="IPR057955">
    <property type="entry name" value="SF0329-like"/>
</dbReference>
<evidence type="ECO:0000313" key="2">
    <source>
        <dbReference type="Proteomes" id="UP000666369"/>
    </source>
</evidence>
<dbReference type="RefSeq" id="WP_166105632.1">
    <property type="nucleotide sequence ID" value="NZ_JAADJT010000008.1"/>
</dbReference>
<reference evidence="1 2" key="1">
    <citation type="submission" date="2020-01" db="EMBL/GenBank/DDBJ databases">
        <authorList>
            <person name="Lee S.D."/>
        </authorList>
    </citation>
    <scope>NUCLEOTIDE SEQUENCE [LARGE SCALE GENOMIC DNA]</scope>
    <source>
        <strain evidence="1 2">SAP-35</strain>
    </source>
</reference>